<evidence type="ECO:0000259" key="7">
    <source>
        <dbReference type="PROSITE" id="PS51077"/>
    </source>
</evidence>
<dbReference type="FunFam" id="1.10.10.10:FF:000056">
    <property type="entry name" value="IclR family transcriptional regulator"/>
    <property type="match status" value="1"/>
</dbReference>
<dbReference type="InterPro" id="IPR036388">
    <property type="entry name" value="WH-like_DNA-bd_sf"/>
</dbReference>
<dbReference type="PANTHER" id="PTHR30136">
    <property type="entry name" value="HELIX-TURN-HELIX TRANSCRIPTIONAL REGULATOR, ICLR FAMILY"/>
    <property type="match status" value="1"/>
</dbReference>
<keyword evidence="3" id="KW-0238">DNA-binding</keyword>
<evidence type="ECO:0000313" key="9">
    <source>
        <dbReference type="EMBL" id="RYP87739.1"/>
    </source>
</evidence>
<keyword evidence="10" id="KW-1185">Reference proteome</keyword>
<dbReference type="SUPFAM" id="SSF46785">
    <property type="entry name" value="Winged helix' DNA-binding domain"/>
    <property type="match status" value="1"/>
</dbReference>
<organism evidence="9 10">
    <name type="scientific">Nocardioides guangzhouensis</name>
    <dbReference type="NCBI Taxonomy" id="2497878"/>
    <lineage>
        <taxon>Bacteria</taxon>
        <taxon>Bacillati</taxon>
        <taxon>Actinomycetota</taxon>
        <taxon>Actinomycetes</taxon>
        <taxon>Propionibacteriales</taxon>
        <taxon>Nocardioidaceae</taxon>
        <taxon>Nocardioides</taxon>
    </lineage>
</organism>
<dbReference type="InterPro" id="IPR036390">
    <property type="entry name" value="WH_DNA-bd_sf"/>
</dbReference>
<evidence type="ECO:0000256" key="3">
    <source>
        <dbReference type="ARBA" id="ARBA00023125"/>
    </source>
</evidence>
<comment type="caution">
    <text evidence="9">The sequence shown here is derived from an EMBL/GenBank/DDBJ whole genome shotgun (WGS) entry which is preliminary data.</text>
</comment>
<evidence type="ECO:0000256" key="4">
    <source>
        <dbReference type="ARBA" id="ARBA00023163"/>
    </source>
</evidence>
<dbReference type="GO" id="GO:0003677">
    <property type="term" value="F:DNA binding"/>
    <property type="evidence" value="ECO:0007669"/>
    <property type="project" value="UniProtKB-KW"/>
</dbReference>
<dbReference type="SUPFAM" id="SSF55781">
    <property type="entry name" value="GAF domain-like"/>
    <property type="match status" value="1"/>
</dbReference>
<dbReference type="AlphaFoldDB" id="A0A4V1XZS2"/>
<dbReference type="PROSITE" id="PS51078">
    <property type="entry name" value="ICLR_ED"/>
    <property type="match status" value="1"/>
</dbReference>
<dbReference type="Proteomes" id="UP000295198">
    <property type="component" value="Unassembled WGS sequence"/>
</dbReference>
<dbReference type="SMART" id="SM00346">
    <property type="entry name" value="HTH_ICLR"/>
    <property type="match status" value="1"/>
</dbReference>
<dbReference type="Pfam" id="PF01614">
    <property type="entry name" value="IclR_C"/>
    <property type="match status" value="1"/>
</dbReference>
<dbReference type="Pfam" id="PF09339">
    <property type="entry name" value="HTH_IclR"/>
    <property type="match status" value="1"/>
</dbReference>
<dbReference type="Gene3D" id="1.10.10.10">
    <property type="entry name" value="Winged helix-like DNA-binding domain superfamily/Winged helix DNA-binding domain"/>
    <property type="match status" value="1"/>
</dbReference>
<dbReference type="GO" id="GO:0006071">
    <property type="term" value="P:glycerol metabolic process"/>
    <property type="evidence" value="ECO:0007669"/>
    <property type="project" value="UniProtKB-KW"/>
</dbReference>
<dbReference type="InterPro" id="IPR014757">
    <property type="entry name" value="Tscrpt_reg_IclR_C"/>
</dbReference>
<protein>
    <recommendedName>
        <fullName evidence="6">Glycerol operon regulatory protein</fullName>
    </recommendedName>
</protein>
<dbReference type="InterPro" id="IPR029016">
    <property type="entry name" value="GAF-like_dom_sf"/>
</dbReference>
<keyword evidence="4" id="KW-0804">Transcription</keyword>
<dbReference type="GO" id="GO:0003700">
    <property type="term" value="F:DNA-binding transcription factor activity"/>
    <property type="evidence" value="ECO:0007669"/>
    <property type="project" value="TreeGrafter"/>
</dbReference>
<dbReference type="EMBL" id="SDKM01000005">
    <property type="protein sequence ID" value="RYP87739.1"/>
    <property type="molecule type" value="Genomic_DNA"/>
</dbReference>
<feature type="domain" description="HTH iclR-type" evidence="7">
    <location>
        <begin position="6"/>
        <end position="67"/>
    </location>
</feature>
<gene>
    <name evidence="9" type="ORF">EKO23_04935</name>
</gene>
<evidence type="ECO:0000259" key="8">
    <source>
        <dbReference type="PROSITE" id="PS51078"/>
    </source>
</evidence>
<evidence type="ECO:0000256" key="5">
    <source>
        <dbReference type="ARBA" id="ARBA00058938"/>
    </source>
</evidence>
<evidence type="ECO:0000313" key="10">
    <source>
        <dbReference type="Proteomes" id="UP000295198"/>
    </source>
</evidence>
<dbReference type="OrthoDB" id="3209193at2"/>
<reference evidence="9 10" key="1">
    <citation type="submission" date="2019-01" db="EMBL/GenBank/DDBJ databases">
        <title>Nocardioides guangzhouensis sp. nov., an actinobacterium isolated from soil.</title>
        <authorList>
            <person name="Fu Y."/>
            <person name="Cai Y."/>
            <person name="Lin Z."/>
            <person name="Chen P."/>
        </authorList>
    </citation>
    <scope>NUCLEOTIDE SEQUENCE [LARGE SCALE GENOMIC DNA]</scope>
    <source>
        <strain evidence="9 10">130</strain>
    </source>
</reference>
<accession>A0A4V1XZS2</accession>
<dbReference type="RefSeq" id="WP_134714687.1">
    <property type="nucleotide sequence ID" value="NZ_SDKM01000005.1"/>
</dbReference>
<feature type="domain" description="IclR-ED" evidence="8">
    <location>
        <begin position="68"/>
        <end position="244"/>
    </location>
</feature>
<dbReference type="InterPro" id="IPR005471">
    <property type="entry name" value="Tscrpt_reg_IclR_N"/>
</dbReference>
<keyword evidence="2" id="KW-0805">Transcription regulation</keyword>
<comment type="function">
    <text evidence="5">May be an activator protein for the gylABX operon.</text>
</comment>
<name>A0A4V1XZS2_9ACTN</name>
<proteinExistence type="predicted"/>
<dbReference type="Gene3D" id="3.30.450.40">
    <property type="match status" value="1"/>
</dbReference>
<keyword evidence="1" id="KW-0319">Glycerol metabolism</keyword>
<evidence type="ECO:0000256" key="6">
    <source>
        <dbReference type="ARBA" id="ARBA00070406"/>
    </source>
</evidence>
<sequence length="261" mass="28743">MRGDGRTVTSKALALLGAFEQGPNALSLSDLAAHADLPLPTAHRLVGELVEWGALERDEQGRYTVGLRLWEVAQNAGRHLRDTARPHLQDLFSLTNETAHIAIRDGDEALYIDRIYGSTRVPRASRVGGRLPLHATAVGKVLLAFEEEWVREAYLAHRLEAATRHTHVNPGRLAAELRKVRDEGYATTQEEVREGSCSIAVPVRLDPYPAAIGLVMLSTQGVTMTRHFPTLRGVAHRIETAAARPQPSLVRVPRRSGRRSS</sequence>
<dbReference type="InterPro" id="IPR050707">
    <property type="entry name" value="HTH_MetabolicPath_Reg"/>
</dbReference>
<evidence type="ECO:0000256" key="2">
    <source>
        <dbReference type="ARBA" id="ARBA00023015"/>
    </source>
</evidence>
<dbReference type="PROSITE" id="PS51077">
    <property type="entry name" value="HTH_ICLR"/>
    <property type="match status" value="1"/>
</dbReference>
<dbReference type="GO" id="GO:0045892">
    <property type="term" value="P:negative regulation of DNA-templated transcription"/>
    <property type="evidence" value="ECO:0007669"/>
    <property type="project" value="TreeGrafter"/>
</dbReference>
<dbReference type="PANTHER" id="PTHR30136:SF24">
    <property type="entry name" value="HTH-TYPE TRANSCRIPTIONAL REPRESSOR ALLR"/>
    <property type="match status" value="1"/>
</dbReference>
<evidence type="ECO:0000256" key="1">
    <source>
        <dbReference type="ARBA" id="ARBA00022798"/>
    </source>
</evidence>